<evidence type="ECO:0000313" key="2">
    <source>
        <dbReference type="Proteomes" id="UP000633509"/>
    </source>
</evidence>
<gene>
    <name evidence="1" type="ORF">H4W80_006743</name>
</gene>
<evidence type="ECO:0008006" key="3">
    <source>
        <dbReference type="Google" id="ProtNLM"/>
    </source>
</evidence>
<keyword evidence="2" id="KW-1185">Reference proteome</keyword>
<organism evidence="1 2">
    <name type="scientific">Nonomuraea angiospora</name>
    <dbReference type="NCBI Taxonomy" id="46172"/>
    <lineage>
        <taxon>Bacteria</taxon>
        <taxon>Bacillati</taxon>
        <taxon>Actinomycetota</taxon>
        <taxon>Actinomycetes</taxon>
        <taxon>Streptosporangiales</taxon>
        <taxon>Streptosporangiaceae</taxon>
        <taxon>Nonomuraea</taxon>
    </lineage>
</organism>
<protein>
    <recommendedName>
        <fullName evidence="3">DUF4829 domain-containing protein</fullName>
    </recommendedName>
</protein>
<reference evidence="1 2" key="1">
    <citation type="submission" date="2020-10" db="EMBL/GenBank/DDBJ databases">
        <title>Sequencing the genomes of 1000 actinobacteria strains.</title>
        <authorList>
            <person name="Klenk H.-P."/>
        </authorList>
    </citation>
    <scope>NUCLEOTIDE SEQUENCE [LARGE SCALE GENOMIC DNA]</scope>
    <source>
        <strain evidence="1 2">DSM 43173</strain>
    </source>
</reference>
<dbReference type="EMBL" id="JADBEK010000001">
    <property type="protein sequence ID" value="MBE1588485.1"/>
    <property type="molecule type" value="Genomic_DNA"/>
</dbReference>
<proteinExistence type="predicted"/>
<accession>A0ABR9M6D9</accession>
<dbReference type="Proteomes" id="UP000633509">
    <property type="component" value="Unassembled WGS sequence"/>
</dbReference>
<dbReference type="RefSeq" id="WP_192788698.1">
    <property type="nucleotide sequence ID" value="NZ_JADBEK010000001.1"/>
</dbReference>
<evidence type="ECO:0000313" key="1">
    <source>
        <dbReference type="EMBL" id="MBE1588485.1"/>
    </source>
</evidence>
<name>A0ABR9M6D9_9ACTN</name>
<sequence length="153" mass="16793">MAIAVVLAVATVAISFQVLPVLRVEWCKLFPEKRSAVTVPPMDAGPKQVVVAYLNAVAARDHDTVHALAAPSFLARHGGDGIGCSYRRLDLAWVGEPRADSSPYARQVFSVPTRYRVEMEEAGPESDGERRYDVLVGRNAPSERWRIIDYGNG</sequence>
<comment type="caution">
    <text evidence="1">The sequence shown here is derived from an EMBL/GenBank/DDBJ whole genome shotgun (WGS) entry which is preliminary data.</text>
</comment>